<dbReference type="SUPFAM" id="SSF53335">
    <property type="entry name" value="S-adenosyl-L-methionine-dependent methyltransferases"/>
    <property type="match status" value="1"/>
</dbReference>
<feature type="non-terminal residue" evidence="7">
    <location>
        <position position="197"/>
    </location>
</feature>
<gene>
    <name evidence="7" type="ORF">B2A_10100</name>
</gene>
<dbReference type="InterPro" id="IPR029063">
    <property type="entry name" value="SAM-dependent_MTases_sf"/>
</dbReference>
<dbReference type="Gene3D" id="3.40.50.150">
    <property type="entry name" value="Vaccinia Virus protein VP39"/>
    <property type="match status" value="1"/>
</dbReference>
<evidence type="ECO:0000256" key="5">
    <source>
        <dbReference type="ARBA" id="ARBA00022679"/>
    </source>
</evidence>
<dbReference type="GO" id="GO:0000494">
    <property type="term" value="P:box C/D sno(s)RNA 3'-end processing"/>
    <property type="evidence" value="ECO:0007669"/>
    <property type="project" value="TreeGrafter"/>
</dbReference>
<dbReference type="GO" id="GO:1990259">
    <property type="term" value="F:histone H2AQ104 methyltransferase activity"/>
    <property type="evidence" value="ECO:0007669"/>
    <property type="project" value="TreeGrafter"/>
</dbReference>
<evidence type="ECO:0000256" key="6">
    <source>
        <dbReference type="ARBA" id="ARBA00022884"/>
    </source>
</evidence>
<evidence type="ECO:0000256" key="4">
    <source>
        <dbReference type="ARBA" id="ARBA00022603"/>
    </source>
</evidence>
<keyword evidence="4 7" id="KW-0489">Methyltransferase</keyword>
<comment type="similarity">
    <text evidence="1">Belongs to the methyltransferase superfamily. Fibrillarin family.</text>
</comment>
<reference evidence="7" key="1">
    <citation type="submission" date="2013-08" db="EMBL/GenBank/DDBJ databases">
        <authorList>
            <person name="Mendez C."/>
            <person name="Richter M."/>
            <person name="Ferrer M."/>
            <person name="Sanchez J."/>
        </authorList>
    </citation>
    <scope>NUCLEOTIDE SEQUENCE</scope>
</reference>
<name>T0ZD22_9ZZZZ</name>
<keyword evidence="6" id="KW-0694">RNA-binding</keyword>
<dbReference type="GO" id="GO:0003723">
    <property type="term" value="F:RNA binding"/>
    <property type="evidence" value="ECO:0007669"/>
    <property type="project" value="UniProtKB-KW"/>
</dbReference>
<dbReference type="GO" id="GO:0008649">
    <property type="term" value="F:rRNA methyltransferase activity"/>
    <property type="evidence" value="ECO:0007669"/>
    <property type="project" value="TreeGrafter"/>
</dbReference>
<keyword evidence="5 7" id="KW-0808">Transferase</keyword>
<sequence length="197" mass="22277">MPRPTLFRPTDRHPFLWSRPEERYPTYWIETLGSLPPTHGERWSAARGRTVRHFDPYRSKLAAALARGWEGDLPAAGERWLYLGAASGTTASFVADLVGSNGRVYAIEKSLRPFGRLISVAERWPNLLPILADARRPRDYVDWVPNVSGIYVDISQPDQVEILRENARYFLDDRGRALVALKASSIERGVAPAEHAR</sequence>
<evidence type="ECO:0000313" key="7">
    <source>
        <dbReference type="EMBL" id="EQD42943.1"/>
    </source>
</evidence>
<organism evidence="7">
    <name type="scientific">mine drainage metagenome</name>
    <dbReference type="NCBI Taxonomy" id="410659"/>
    <lineage>
        <taxon>unclassified sequences</taxon>
        <taxon>metagenomes</taxon>
        <taxon>ecological metagenomes</taxon>
    </lineage>
</organism>
<accession>T0ZD22</accession>
<dbReference type="NCBIfam" id="NF003276">
    <property type="entry name" value="PRK04266.1-2"/>
    <property type="match status" value="1"/>
</dbReference>
<evidence type="ECO:0000256" key="3">
    <source>
        <dbReference type="ARBA" id="ARBA00022552"/>
    </source>
</evidence>
<proteinExistence type="inferred from homology"/>
<dbReference type="PANTHER" id="PTHR10335">
    <property type="entry name" value="RRNA 2-O-METHYLTRANSFERASE FIBRILLARIN"/>
    <property type="match status" value="1"/>
</dbReference>
<dbReference type="AlphaFoldDB" id="T0ZD22"/>
<dbReference type="EMBL" id="AUZZ01007290">
    <property type="protein sequence ID" value="EQD42943.1"/>
    <property type="molecule type" value="Genomic_DNA"/>
</dbReference>
<protein>
    <recommendedName>
        <fullName evidence="2">rRNA 2'-O-methyltransferase fibrillarin</fullName>
    </recommendedName>
</protein>
<evidence type="ECO:0000256" key="2">
    <source>
        <dbReference type="ARBA" id="ARBA00015190"/>
    </source>
</evidence>
<keyword evidence="3" id="KW-0698">rRNA processing</keyword>
<reference evidence="7" key="2">
    <citation type="journal article" date="2014" name="ISME J.">
        <title>Microbial stratification in low pH oxic and suboxic macroscopic growths along an acid mine drainage.</title>
        <authorList>
            <person name="Mendez-Garcia C."/>
            <person name="Mesa V."/>
            <person name="Sprenger R.R."/>
            <person name="Richter M."/>
            <person name="Diez M.S."/>
            <person name="Solano J."/>
            <person name="Bargiela R."/>
            <person name="Golyshina O.V."/>
            <person name="Manteca A."/>
            <person name="Ramos J.L."/>
            <person name="Gallego J.R."/>
            <person name="Llorente I."/>
            <person name="Martins Dos Santos V.A."/>
            <person name="Jensen O.N."/>
            <person name="Pelaez A.I."/>
            <person name="Sanchez J."/>
            <person name="Ferrer M."/>
        </authorList>
    </citation>
    <scope>NUCLEOTIDE SEQUENCE</scope>
</reference>
<dbReference type="PRINTS" id="PR00052">
    <property type="entry name" value="FIBRILLARIN"/>
</dbReference>
<dbReference type="SMART" id="SM01206">
    <property type="entry name" value="Fibrillarin"/>
    <property type="match status" value="1"/>
</dbReference>
<dbReference type="Pfam" id="PF01269">
    <property type="entry name" value="Fibrillarin"/>
    <property type="match status" value="1"/>
</dbReference>
<evidence type="ECO:0000256" key="1">
    <source>
        <dbReference type="ARBA" id="ARBA00010632"/>
    </source>
</evidence>
<dbReference type="InterPro" id="IPR000692">
    <property type="entry name" value="Fibrillarin"/>
</dbReference>
<dbReference type="PANTHER" id="PTHR10335:SF17">
    <property type="entry name" value="FIBRILLARIN"/>
    <property type="match status" value="1"/>
</dbReference>
<comment type="caution">
    <text evidence="7">The sequence shown here is derived from an EMBL/GenBank/DDBJ whole genome shotgun (WGS) entry which is preliminary data.</text>
</comment>